<reference evidence="1 2" key="1">
    <citation type="submission" date="2016-08" db="EMBL/GenBank/DDBJ databases">
        <authorList>
            <person name="Seilhamer J.J."/>
        </authorList>
    </citation>
    <scope>NUCLEOTIDE SEQUENCE [LARGE SCALE GENOMIC DNA]</scope>
    <source>
        <strain evidence="1 2">SDA_GO95</strain>
    </source>
</reference>
<dbReference type="InterPro" id="IPR027417">
    <property type="entry name" value="P-loop_NTPase"/>
</dbReference>
<gene>
    <name evidence="1" type="ORF">BWGO95_00801</name>
</gene>
<dbReference type="InterPro" id="IPR017647">
    <property type="entry name" value="Dnd_assoc_3"/>
</dbReference>
<accession>A0A1G4LCG6</accession>
<dbReference type="Gene3D" id="3.40.50.300">
    <property type="entry name" value="P-loop containing nucleotide triphosphate hydrolases"/>
    <property type="match status" value="1"/>
</dbReference>
<sequence length="567" mass="65982">MNNIVPNSESKFLNQIKMLQSSSKETVIHTNTFSSFTKYMHTKRTIEDKIVEALKRLEKQDEKQLILLCGSVGDGKSHLLSYLKSAYSSLFLNIFVHNDATESYSPNESSIETLEKVLQGFNDGHTPTQHTIIAINLGVMHNFYVSQMEKGQFVQLRQFIDDNGVFNENLLFTDSNPDKKFQLYNFANERVFTLTSDGPKSPFLESIFTKIVQDNSDNPIYKAWKQDIEAGVLTIAHANYQLLQNETIRIRVLEKVYHVILRDKIMLSTRAFYNFIFTVIVPSELEIDQNKTGFSIEHTLPNLLFNHPDRSPLLEKIYTIDPLHIRVKETDELISNLHVLSEKQVFVQNIFNECEVDWQSNIYRNVYQQAIEKNQLQELSKFIIRMKDLTEPTVYETFHDFAKYLYCFHVGDKKLMGELFTIVKEAFIKWKGSPQPNYYFVSNDLSRPHRLAFQLKLREDVGESFGKQASSEVILQFDNYITLGFCKSIFNLDLRLYELLLKVKGGYRPNKNEMNVAIQFEDFYKQLLSMVEKDSDEVMIVRSADKSKYLITKPSFGSVKFEVEKVR</sequence>
<evidence type="ECO:0000313" key="1">
    <source>
        <dbReference type="EMBL" id="SCV25098.1"/>
    </source>
</evidence>
<proteinExistence type="predicted"/>
<dbReference type="EMBL" id="FMAK01000018">
    <property type="protein sequence ID" value="SCV25098.1"/>
    <property type="molecule type" value="Genomic_DNA"/>
</dbReference>
<name>A0A1G4LCG6_BACMY</name>
<evidence type="ECO:0000313" key="2">
    <source>
        <dbReference type="Proteomes" id="UP000195696"/>
    </source>
</evidence>
<dbReference type="NCBIfam" id="TIGR03238">
    <property type="entry name" value="dnd_assoc_3"/>
    <property type="match status" value="1"/>
</dbReference>
<dbReference type="RefSeq" id="WP_234814221.1">
    <property type="nucleotide sequence ID" value="NZ_FMAK01000018.1"/>
</dbReference>
<dbReference type="AlphaFoldDB" id="A0A1G4LCG6"/>
<protein>
    <submittedName>
        <fullName evidence="1">DNA phosphorothioation-dependent restriction protein DptF</fullName>
    </submittedName>
</protein>
<dbReference type="Proteomes" id="UP000195696">
    <property type="component" value="Unassembled WGS sequence"/>
</dbReference>
<organism evidence="1 2">
    <name type="scientific">Bacillus mycoides</name>
    <dbReference type="NCBI Taxonomy" id="1405"/>
    <lineage>
        <taxon>Bacteria</taxon>
        <taxon>Bacillati</taxon>
        <taxon>Bacillota</taxon>
        <taxon>Bacilli</taxon>
        <taxon>Bacillales</taxon>
        <taxon>Bacillaceae</taxon>
        <taxon>Bacillus</taxon>
        <taxon>Bacillus cereus group</taxon>
    </lineage>
</organism>